<dbReference type="Proteomes" id="UP001165541">
    <property type="component" value="Unassembled WGS sequence"/>
</dbReference>
<sequence length="136" mass="15041">MTLDTLHPAIVVHLFLAMAALLLGPVALTVPKGSRWHRAAGYGWVTLMFGTALSSLFIRNFERTNVGGYTPIHMLVLLVALGIGYALWNVARGNIKRHRRLMWMVYLGACVVAGGFTLMPHRTLGQLVWHHTLGIV</sequence>
<protein>
    <submittedName>
        <fullName evidence="2">DUF2306 domain-containing protein</fullName>
    </submittedName>
</protein>
<evidence type="ECO:0000256" key="1">
    <source>
        <dbReference type="SAM" id="Phobius"/>
    </source>
</evidence>
<dbReference type="Pfam" id="PF10067">
    <property type="entry name" value="DUF2306"/>
    <property type="match status" value="1"/>
</dbReference>
<feature type="transmembrane region" description="Helical" evidence="1">
    <location>
        <begin position="70"/>
        <end position="88"/>
    </location>
</feature>
<name>A0ABT0YJ34_9BURK</name>
<accession>A0ABT0YJ34</accession>
<keyword evidence="3" id="KW-1185">Reference proteome</keyword>
<gene>
    <name evidence="2" type="ORF">M8A51_01300</name>
</gene>
<organism evidence="2 3">
    <name type="scientific">Caldimonas mangrovi</name>
    <dbReference type="NCBI Taxonomy" id="2944811"/>
    <lineage>
        <taxon>Bacteria</taxon>
        <taxon>Pseudomonadati</taxon>
        <taxon>Pseudomonadota</taxon>
        <taxon>Betaproteobacteria</taxon>
        <taxon>Burkholderiales</taxon>
        <taxon>Sphaerotilaceae</taxon>
        <taxon>Caldimonas</taxon>
    </lineage>
</organism>
<comment type="caution">
    <text evidence="2">The sequence shown here is derived from an EMBL/GenBank/DDBJ whole genome shotgun (WGS) entry which is preliminary data.</text>
</comment>
<dbReference type="EMBL" id="JAMKFE010000001">
    <property type="protein sequence ID" value="MCM5678166.1"/>
    <property type="molecule type" value="Genomic_DNA"/>
</dbReference>
<feature type="transmembrane region" description="Helical" evidence="1">
    <location>
        <begin position="40"/>
        <end position="58"/>
    </location>
</feature>
<reference evidence="2" key="1">
    <citation type="submission" date="2022-05" db="EMBL/GenBank/DDBJ databases">
        <title>Schlegelella sp. nov., isolated from mangrove soil.</title>
        <authorList>
            <person name="Liu Y."/>
            <person name="Ge X."/>
            <person name="Liu W."/>
        </authorList>
    </citation>
    <scope>NUCLEOTIDE SEQUENCE</scope>
    <source>
        <strain evidence="2">S2-27</strain>
    </source>
</reference>
<keyword evidence="1" id="KW-0472">Membrane</keyword>
<evidence type="ECO:0000313" key="2">
    <source>
        <dbReference type="EMBL" id="MCM5678166.1"/>
    </source>
</evidence>
<evidence type="ECO:0000313" key="3">
    <source>
        <dbReference type="Proteomes" id="UP001165541"/>
    </source>
</evidence>
<dbReference type="InterPro" id="IPR018750">
    <property type="entry name" value="DUF2306_membrane"/>
</dbReference>
<feature type="transmembrane region" description="Helical" evidence="1">
    <location>
        <begin position="100"/>
        <end position="119"/>
    </location>
</feature>
<keyword evidence="1" id="KW-0812">Transmembrane</keyword>
<dbReference type="RefSeq" id="WP_251776311.1">
    <property type="nucleotide sequence ID" value="NZ_JAMKFE010000001.1"/>
</dbReference>
<keyword evidence="1" id="KW-1133">Transmembrane helix</keyword>
<feature type="transmembrane region" description="Helical" evidence="1">
    <location>
        <begin position="6"/>
        <end position="28"/>
    </location>
</feature>
<proteinExistence type="predicted"/>